<proteinExistence type="predicted"/>
<sequence>MEAGSDWVGECWEELKCIRQAVGFLVIGNKPRKSLEYITKDICPVLSIQQLYRISTMFWDNKYNTKTASSEVLGRMKQLMEEQSSSNPYSHNFLLESSSCFKPLVVNNILAQMDGRNM</sequence>
<dbReference type="InterPro" id="IPR052072">
    <property type="entry name" value="Vascular_dev_regulator"/>
</dbReference>
<protein>
    <recommendedName>
        <fullName evidence="1">Dilute domain-containing protein</fullName>
    </recommendedName>
</protein>
<reference evidence="3 4" key="1">
    <citation type="submission" date="2016-10" db="EMBL/GenBank/DDBJ databases">
        <authorList>
            <person name="Cai Z."/>
        </authorList>
    </citation>
    <scope>NUCLEOTIDE SEQUENCE [LARGE SCALE GENOMIC DNA]</scope>
</reference>
<dbReference type="InterPro" id="IPR002710">
    <property type="entry name" value="Dilute_dom"/>
</dbReference>
<dbReference type="AlphaFoldDB" id="A0A383WK54"/>
<organism evidence="3 4">
    <name type="scientific">Tetradesmus obliquus</name>
    <name type="common">Green alga</name>
    <name type="synonym">Acutodesmus obliquus</name>
    <dbReference type="NCBI Taxonomy" id="3088"/>
    <lineage>
        <taxon>Eukaryota</taxon>
        <taxon>Viridiplantae</taxon>
        <taxon>Chlorophyta</taxon>
        <taxon>core chlorophytes</taxon>
        <taxon>Chlorophyceae</taxon>
        <taxon>CS clade</taxon>
        <taxon>Sphaeropleales</taxon>
        <taxon>Scenedesmaceae</taxon>
        <taxon>Tetradesmus</taxon>
    </lineage>
</organism>
<gene>
    <name evidence="2" type="ORF">BQ4739_LOCUS10575</name>
    <name evidence="3" type="ORF">BQ4739_LOCUS18174</name>
</gene>
<name>A0A383WK54_TETOB</name>
<dbReference type="Proteomes" id="UP000256970">
    <property type="component" value="Unassembled WGS sequence"/>
</dbReference>
<dbReference type="STRING" id="3088.A0A383WK54"/>
<dbReference type="PANTHER" id="PTHR16027">
    <property type="entry name" value="DILUTE DOMAIN-CONTAINING PROTEIN YPR089W"/>
    <property type="match status" value="1"/>
</dbReference>
<feature type="domain" description="Dilute" evidence="1">
    <location>
        <begin position="1"/>
        <end position="82"/>
    </location>
</feature>
<evidence type="ECO:0000313" key="3">
    <source>
        <dbReference type="EMBL" id="SZX77835.1"/>
    </source>
</evidence>
<dbReference type="Pfam" id="PF01843">
    <property type="entry name" value="DIL"/>
    <property type="match status" value="1"/>
</dbReference>
<dbReference type="EMBL" id="FNXT01001295">
    <property type="protein sequence ID" value="SZX77835.1"/>
    <property type="molecule type" value="Genomic_DNA"/>
</dbReference>
<dbReference type="PROSITE" id="PS51126">
    <property type="entry name" value="DILUTE"/>
    <property type="match status" value="1"/>
</dbReference>
<evidence type="ECO:0000313" key="2">
    <source>
        <dbReference type="EMBL" id="SZX70357.1"/>
    </source>
</evidence>
<dbReference type="EMBL" id="FNXT01000987">
    <property type="protein sequence ID" value="SZX70357.1"/>
    <property type="molecule type" value="Genomic_DNA"/>
</dbReference>
<evidence type="ECO:0000313" key="4">
    <source>
        <dbReference type="Proteomes" id="UP000256970"/>
    </source>
</evidence>
<evidence type="ECO:0000259" key="1">
    <source>
        <dbReference type="PROSITE" id="PS51126"/>
    </source>
</evidence>
<accession>A0A383WK54</accession>
<keyword evidence="4" id="KW-1185">Reference proteome</keyword>
<dbReference type="PANTHER" id="PTHR16027:SF6">
    <property type="entry name" value="DILUTE DOMAIN-CONTAINING PROTEIN"/>
    <property type="match status" value="1"/>
</dbReference>